<evidence type="ECO:0000256" key="3">
    <source>
        <dbReference type="ARBA" id="ARBA00012463"/>
    </source>
</evidence>
<dbReference type="AlphaFoldDB" id="A0A4Q2JS41"/>
<evidence type="ECO:0000256" key="7">
    <source>
        <dbReference type="ARBA" id="ARBA00022825"/>
    </source>
</evidence>
<dbReference type="Proteomes" id="UP000292935">
    <property type="component" value="Unassembled WGS sequence"/>
</dbReference>
<dbReference type="Gene3D" id="3.40.50.1820">
    <property type="entry name" value="alpha/beta hydrolase"/>
    <property type="match status" value="2"/>
</dbReference>
<dbReference type="EC" id="3.4.14.11" evidence="3"/>
<comment type="similarity">
    <text evidence="2">Belongs to the peptidase S15 family.</text>
</comment>
<feature type="signal peptide" evidence="10">
    <location>
        <begin position="1"/>
        <end position="38"/>
    </location>
</feature>
<evidence type="ECO:0000256" key="1">
    <source>
        <dbReference type="ARBA" id="ARBA00000123"/>
    </source>
</evidence>
<dbReference type="PRINTS" id="PR00923">
    <property type="entry name" value="LACTOPTASE"/>
</dbReference>
<keyword evidence="4" id="KW-0031">Aminopeptidase</keyword>
<keyword evidence="5" id="KW-0645">Protease</keyword>
<keyword evidence="7" id="KW-0720">Serine protease</keyword>
<feature type="region of interest" description="Disordered" evidence="9">
    <location>
        <begin position="132"/>
        <end position="153"/>
    </location>
</feature>
<dbReference type="PANTHER" id="PTHR43056">
    <property type="entry name" value="PEPTIDASE S9 PROLYL OLIGOPEPTIDASE"/>
    <property type="match status" value="1"/>
</dbReference>
<protein>
    <recommendedName>
        <fullName evidence="3">Xaa-Pro dipeptidyl-peptidase</fullName>
        <ecNumber evidence="3">3.4.14.11</ecNumber>
    </recommendedName>
    <alternativeName>
        <fullName evidence="8">X-prolyl-dipeptidyl aminopeptidase</fullName>
    </alternativeName>
</protein>
<evidence type="ECO:0000313" key="13">
    <source>
        <dbReference type="Proteomes" id="UP000292935"/>
    </source>
</evidence>
<dbReference type="InterPro" id="IPR029058">
    <property type="entry name" value="AB_hydrolase_fold"/>
</dbReference>
<dbReference type="EMBL" id="SDPO01000002">
    <property type="protein sequence ID" value="RXZ48878.1"/>
    <property type="molecule type" value="Genomic_DNA"/>
</dbReference>
<dbReference type="Pfam" id="PF02129">
    <property type="entry name" value="Peptidase_S15"/>
    <property type="match status" value="1"/>
</dbReference>
<evidence type="ECO:0000256" key="4">
    <source>
        <dbReference type="ARBA" id="ARBA00022438"/>
    </source>
</evidence>
<gene>
    <name evidence="12" type="ORF">ESP57_07830</name>
</gene>
<sequence>MTAVALHPDRRRRSRAVAVALTSVLAGGLVVAATPAYAASTPEIEPTFQDGLSQAVFTKVASEWINEEAWVESEVDSDRDGRPDLVHIDVSRVPQTADGLKVPVLMEMSPYYAGGTEVTNWGVDHEIGAPPTEKDAWPAYTPTNRTSPRISGSLENTWVPRGYAVVHAEGLGSGWSEGCPTSGGLNESLAGKAVVDWLNGRATAYTGIDRATEVTADWTTGRVGMIGTSYNGTLPIGVASTGVEGLEAIVPVSAISSWYNYYRSNGAVRAPGGYQGEDLDVLADYVYTRFDQEICQPVIDELRANEDRATGDSSPFWDERDYLADAENITAAMLVAHGLNDWNVMTKNASDLYEALKANGVPHQIYLHQGGHGGNPNDTLLNRWFTRYLYDVENGVEQLPKAYIVREDRTLTEYPEWPDPAMEQVKLKFSPAATADGVGGLSVSRDGSRATENLVDDASIRATTLAAAETSPNRLAYRTGVLGTPLRLSGTPSVSLELSVDRSKANLTALLVEYPATGAPKIITRGWADVENRSSSAVTEPITAGTSYGFDFDFEPKDYVFSAGSRIGVVIMSSDFEYTVRPAPGTELTLKPSASTVHLPLVGGMGALQASLRTAP</sequence>
<evidence type="ECO:0000259" key="11">
    <source>
        <dbReference type="SMART" id="SM00939"/>
    </source>
</evidence>
<dbReference type="SMART" id="SM00939">
    <property type="entry name" value="PepX_C"/>
    <property type="match status" value="1"/>
</dbReference>
<comment type="caution">
    <text evidence="12">The sequence shown here is derived from an EMBL/GenBank/DDBJ whole genome shotgun (WGS) entry which is preliminary data.</text>
</comment>
<evidence type="ECO:0000256" key="5">
    <source>
        <dbReference type="ARBA" id="ARBA00022670"/>
    </source>
</evidence>
<feature type="domain" description="Xaa-Pro dipeptidyl-peptidase C-terminal" evidence="11">
    <location>
        <begin position="382"/>
        <end position="598"/>
    </location>
</feature>
<dbReference type="SUPFAM" id="SSF49785">
    <property type="entry name" value="Galactose-binding domain-like"/>
    <property type="match status" value="1"/>
</dbReference>
<feature type="compositionally biased region" description="Polar residues" evidence="9">
    <location>
        <begin position="141"/>
        <end position="153"/>
    </location>
</feature>
<evidence type="ECO:0000256" key="8">
    <source>
        <dbReference type="ARBA" id="ARBA00030045"/>
    </source>
</evidence>
<dbReference type="InterPro" id="IPR005674">
    <property type="entry name" value="CocE/Ser_esterase"/>
</dbReference>
<dbReference type="InterPro" id="IPR050585">
    <property type="entry name" value="Xaa-Pro_dipeptidyl-ppase/CocE"/>
</dbReference>
<keyword evidence="13" id="KW-1185">Reference proteome</keyword>
<evidence type="ECO:0000256" key="2">
    <source>
        <dbReference type="ARBA" id="ARBA00010819"/>
    </source>
</evidence>
<dbReference type="GO" id="GO:0008239">
    <property type="term" value="F:dipeptidyl-peptidase activity"/>
    <property type="evidence" value="ECO:0007669"/>
    <property type="project" value="UniProtKB-EC"/>
</dbReference>
<dbReference type="InterPro" id="IPR008252">
    <property type="entry name" value="Pept_S15_Xpro"/>
</dbReference>
<dbReference type="Pfam" id="PF08530">
    <property type="entry name" value="PepX_C"/>
    <property type="match status" value="1"/>
</dbReference>
<evidence type="ECO:0000256" key="6">
    <source>
        <dbReference type="ARBA" id="ARBA00022801"/>
    </source>
</evidence>
<evidence type="ECO:0000256" key="10">
    <source>
        <dbReference type="SAM" id="SignalP"/>
    </source>
</evidence>
<dbReference type="NCBIfam" id="NF003780">
    <property type="entry name" value="PRK05371.1-1"/>
    <property type="match status" value="1"/>
</dbReference>
<dbReference type="InterPro" id="IPR008979">
    <property type="entry name" value="Galactose-bd-like_sf"/>
</dbReference>
<dbReference type="InterPro" id="IPR013736">
    <property type="entry name" value="Xaa-Pro_dipept_C"/>
</dbReference>
<dbReference type="NCBIfam" id="TIGR00976">
    <property type="entry name" value="CocE_NonD"/>
    <property type="match status" value="1"/>
</dbReference>
<dbReference type="Gene3D" id="2.60.120.260">
    <property type="entry name" value="Galactose-binding domain-like"/>
    <property type="match status" value="1"/>
</dbReference>
<organism evidence="12 13">
    <name type="scientific">Agromyces fucosus</name>
    <dbReference type="NCBI Taxonomy" id="41985"/>
    <lineage>
        <taxon>Bacteria</taxon>
        <taxon>Bacillati</taxon>
        <taxon>Actinomycetota</taxon>
        <taxon>Actinomycetes</taxon>
        <taxon>Micrococcales</taxon>
        <taxon>Microbacteriaceae</taxon>
        <taxon>Agromyces</taxon>
    </lineage>
</organism>
<name>A0A4Q2JS41_9MICO</name>
<reference evidence="12 13" key="1">
    <citation type="submission" date="2019-01" db="EMBL/GenBank/DDBJ databases">
        <authorList>
            <person name="Li J."/>
        </authorList>
    </citation>
    <scope>NUCLEOTIDE SEQUENCE [LARGE SCALE GENOMIC DNA]</scope>
    <source>
        <strain evidence="12 13">CCUG 35506</strain>
    </source>
</reference>
<accession>A0A4Q2JS41</accession>
<dbReference type="RefSeq" id="WP_129231158.1">
    <property type="nucleotide sequence ID" value="NZ_SDPO01000002.1"/>
</dbReference>
<comment type="catalytic activity">
    <reaction evidence="1">
        <text>Hydrolyzes Xaa-Pro-|- bonds to release unblocked, N-terminal dipeptides from substrates including Ala-Pro-|-p-nitroanilide and (sequentially) Tyr-Pro-|-Phe-Pro-|-Gly-Pro-|-Ile.</text>
        <dbReference type="EC" id="3.4.14.11"/>
    </reaction>
</comment>
<dbReference type="SUPFAM" id="SSF53474">
    <property type="entry name" value="alpha/beta-Hydrolases"/>
    <property type="match status" value="1"/>
</dbReference>
<dbReference type="OrthoDB" id="5240615at2"/>
<evidence type="ECO:0000256" key="9">
    <source>
        <dbReference type="SAM" id="MobiDB-lite"/>
    </source>
</evidence>
<dbReference type="GO" id="GO:0008236">
    <property type="term" value="F:serine-type peptidase activity"/>
    <property type="evidence" value="ECO:0007669"/>
    <property type="project" value="UniProtKB-KW"/>
</dbReference>
<proteinExistence type="inferred from homology"/>
<dbReference type="PANTHER" id="PTHR43056:SF10">
    <property type="entry name" value="COCE_NOND FAMILY, PUTATIVE (AFU_ORTHOLOGUE AFUA_7G00600)-RELATED"/>
    <property type="match status" value="1"/>
</dbReference>
<keyword evidence="6" id="KW-0378">Hydrolase</keyword>
<dbReference type="InterPro" id="IPR000383">
    <property type="entry name" value="Xaa-Pro-like_dom"/>
</dbReference>
<keyword evidence="10" id="KW-0732">Signal</keyword>
<dbReference type="GO" id="GO:0004177">
    <property type="term" value="F:aminopeptidase activity"/>
    <property type="evidence" value="ECO:0007669"/>
    <property type="project" value="UniProtKB-KW"/>
</dbReference>
<evidence type="ECO:0000313" key="12">
    <source>
        <dbReference type="EMBL" id="RXZ48878.1"/>
    </source>
</evidence>
<dbReference type="GO" id="GO:0006508">
    <property type="term" value="P:proteolysis"/>
    <property type="evidence" value="ECO:0007669"/>
    <property type="project" value="UniProtKB-KW"/>
</dbReference>
<feature type="chain" id="PRO_5020989136" description="Xaa-Pro dipeptidyl-peptidase" evidence="10">
    <location>
        <begin position="39"/>
        <end position="616"/>
    </location>
</feature>